<proteinExistence type="predicted"/>
<accession>A0ABR2CZV8</accession>
<evidence type="ECO:0000313" key="3">
    <source>
        <dbReference type="Proteomes" id="UP001472677"/>
    </source>
</evidence>
<evidence type="ECO:0000313" key="2">
    <source>
        <dbReference type="EMBL" id="KAK8527035.1"/>
    </source>
</evidence>
<dbReference type="Proteomes" id="UP001472677">
    <property type="component" value="Unassembled WGS sequence"/>
</dbReference>
<feature type="region of interest" description="Disordered" evidence="1">
    <location>
        <begin position="42"/>
        <end position="73"/>
    </location>
</feature>
<protein>
    <submittedName>
        <fullName evidence="2">Uncharacterized protein</fullName>
    </submittedName>
</protein>
<gene>
    <name evidence="2" type="ORF">V6N12_054263</name>
</gene>
<feature type="compositionally biased region" description="Polar residues" evidence="1">
    <location>
        <begin position="45"/>
        <end position="71"/>
    </location>
</feature>
<name>A0ABR2CZV8_9ROSI</name>
<comment type="caution">
    <text evidence="2">The sequence shown here is derived from an EMBL/GenBank/DDBJ whole genome shotgun (WGS) entry which is preliminary data.</text>
</comment>
<evidence type="ECO:0000256" key="1">
    <source>
        <dbReference type="SAM" id="MobiDB-lite"/>
    </source>
</evidence>
<keyword evidence="3" id="KW-1185">Reference proteome</keyword>
<organism evidence="2 3">
    <name type="scientific">Hibiscus sabdariffa</name>
    <name type="common">roselle</name>
    <dbReference type="NCBI Taxonomy" id="183260"/>
    <lineage>
        <taxon>Eukaryota</taxon>
        <taxon>Viridiplantae</taxon>
        <taxon>Streptophyta</taxon>
        <taxon>Embryophyta</taxon>
        <taxon>Tracheophyta</taxon>
        <taxon>Spermatophyta</taxon>
        <taxon>Magnoliopsida</taxon>
        <taxon>eudicotyledons</taxon>
        <taxon>Gunneridae</taxon>
        <taxon>Pentapetalae</taxon>
        <taxon>rosids</taxon>
        <taxon>malvids</taxon>
        <taxon>Malvales</taxon>
        <taxon>Malvaceae</taxon>
        <taxon>Malvoideae</taxon>
        <taxon>Hibiscus</taxon>
    </lineage>
</organism>
<dbReference type="EMBL" id="JBBPBM010000038">
    <property type="protein sequence ID" value="KAK8527035.1"/>
    <property type="molecule type" value="Genomic_DNA"/>
</dbReference>
<reference evidence="2 3" key="1">
    <citation type="journal article" date="2024" name="G3 (Bethesda)">
        <title>Genome assembly of Hibiscus sabdariffa L. provides insights into metabolisms of medicinal natural products.</title>
        <authorList>
            <person name="Kim T."/>
        </authorList>
    </citation>
    <scope>NUCLEOTIDE SEQUENCE [LARGE SCALE GENOMIC DNA]</scope>
    <source>
        <strain evidence="2">TK-2024</strain>
        <tissue evidence="2">Old leaves</tissue>
    </source>
</reference>
<sequence length="102" mass="10381">MERQSGKVLDDEYVAPEVGDARGIQGSSVTAPAVQGVSVTAPAVQGSSTSAPAVQGSSSTAPEVQGSSSSAPDLYRGRITATWEYMSPEVAAIFRARGLSPP</sequence>